<dbReference type="RefSeq" id="WP_142095082.1">
    <property type="nucleotide sequence ID" value="NZ_VIGH01000001.1"/>
</dbReference>
<evidence type="ECO:0000256" key="3">
    <source>
        <dbReference type="ARBA" id="ARBA00022692"/>
    </source>
</evidence>
<dbReference type="InterPro" id="IPR051791">
    <property type="entry name" value="Pra-immunoreactive"/>
</dbReference>
<feature type="domain" description="RDD" evidence="7">
    <location>
        <begin position="18"/>
        <end position="167"/>
    </location>
</feature>
<name>A0A541BRT4_9NOCA</name>
<dbReference type="PANTHER" id="PTHR36115:SF6">
    <property type="entry name" value="PROLINE-RICH ANTIGEN HOMOLOG"/>
    <property type="match status" value="1"/>
</dbReference>
<evidence type="ECO:0000256" key="4">
    <source>
        <dbReference type="ARBA" id="ARBA00022989"/>
    </source>
</evidence>
<protein>
    <submittedName>
        <fullName evidence="8">RDD family protein</fullName>
    </submittedName>
</protein>
<organism evidence="8 9">
    <name type="scientific">Rhodococcus spelaei</name>
    <dbReference type="NCBI Taxonomy" id="2546320"/>
    <lineage>
        <taxon>Bacteria</taxon>
        <taxon>Bacillati</taxon>
        <taxon>Actinomycetota</taxon>
        <taxon>Actinomycetes</taxon>
        <taxon>Mycobacteriales</taxon>
        <taxon>Nocardiaceae</taxon>
        <taxon>Rhodococcus</taxon>
    </lineage>
</organism>
<dbReference type="AlphaFoldDB" id="A0A541BRT4"/>
<keyword evidence="3 6" id="KW-0812">Transmembrane</keyword>
<evidence type="ECO:0000256" key="1">
    <source>
        <dbReference type="ARBA" id="ARBA00004651"/>
    </source>
</evidence>
<proteinExistence type="predicted"/>
<dbReference type="EMBL" id="VIGH01000001">
    <property type="protein sequence ID" value="TQF74998.1"/>
    <property type="molecule type" value="Genomic_DNA"/>
</dbReference>
<accession>A0A541BRT4</accession>
<keyword evidence="2" id="KW-1003">Cell membrane</keyword>
<keyword evidence="9" id="KW-1185">Reference proteome</keyword>
<evidence type="ECO:0000313" key="9">
    <source>
        <dbReference type="Proteomes" id="UP000316256"/>
    </source>
</evidence>
<dbReference type="PANTHER" id="PTHR36115">
    <property type="entry name" value="PROLINE-RICH ANTIGEN HOMOLOG-RELATED"/>
    <property type="match status" value="1"/>
</dbReference>
<feature type="transmembrane region" description="Helical" evidence="6">
    <location>
        <begin position="134"/>
        <end position="156"/>
    </location>
</feature>
<feature type="transmembrane region" description="Helical" evidence="6">
    <location>
        <begin position="33"/>
        <end position="51"/>
    </location>
</feature>
<dbReference type="GO" id="GO:0005886">
    <property type="term" value="C:plasma membrane"/>
    <property type="evidence" value="ECO:0007669"/>
    <property type="project" value="UniProtKB-SubCell"/>
</dbReference>
<comment type="subcellular location">
    <subcellularLocation>
        <location evidence="1">Cell membrane</location>
        <topology evidence="1">Multi-pass membrane protein</topology>
    </subcellularLocation>
</comment>
<evidence type="ECO:0000256" key="5">
    <source>
        <dbReference type="ARBA" id="ARBA00023136"/>
    </source>
</evidence>
<dbReference type="Proteomes" id="UP000316256">
    <property type="component" value="Unassembled WGS sequence"/>
</dbReference>
<evidence type="ECO:0000256" key="2">
    <source>
        <dbReference type="ARBA" id="ARBA00022475"/>
    </source>
</evidence>
<feature type="transmembrane region" description="Helical" evidence="6">
    <location>
        <begin position="79"/>
        <end position="100"/>
    </location>
</feature>
<dbReference type="OrthoDB" id="9793824at2"/>
<evidence type="ECO:0000313" key="8">
    <source>
        <dbReference type="EMBL" id="TQF74998.1"/>
    </source>
</evidence>
<keyword evidence="5 6" id="KW-0472">Membrane</keyword>
<evidence type="ECO:0000256" key="6">
    <source>
        <dbReference type="SAM" id="Phobius"/>
    </source>
</evidence>
<dbReference type="Pfam" id="PF06271">
    <property type="entry name" value="RDD"/>
    <property type="match status" value="1"/>
</dbReference>
<sequence length="176" mass="19418">MTMAGQGYAAPPMPIWPYASWWSRVGAYLLDRFVVPLPGLIVAGIGALVAFKDSSSTTTTYSGDYYSESSSELTGVNGAGIALMVAGFLLTLVILIWNVVFRQGTTGQSVAKKWLGISVVRESDGRPLGPGMAFVRWLLLWILGDTCFLNFLWPLWDSRHRCWHDMLVTSVVIRAR</sequence>
<comment type="caution">
    <text evidence="8">The sequence shown here is derived from an EMBL/GenBank/DDBJ whole genome shotgun (WGS) entry which is preliminary data.</text>
</comment>
<dbReference type="InterPro" id="IPR010432">
    <property type="entry name" value="RDD"/>
</dbReference>
<reference evidence="8 9" key="1">
    <citation type="submission" date="2019-06" db="EMBL/GenBank/DDBJ databases">
        <title>Rhodococcus spaelei sp. nov., isolated from a cave.</title>
        <authorList>
            <person name="Lee S.D."/>
        </authorList>
    </citation>
    <scope>NUCLEOTIDE SEQUENCE [LARGE SCALE GENOMIC DNA]</scope>
    <source>
        <strain evidence="8 9">C9-5</strain>
    </source>
</reference>
<evidence type="ECO:0000259" key="7">
    <source>
        <dbReference type="Pfam" id="PF06271"/>
    </source>
</evidence>
<gene>
    <name evidence="8" type="ORF">FK531_02775</name>
</gene>
<keyword evidence="4 6" id="KW-1133">Transmembrane helix</keyword>